<evidence type="ECO:0000256" key="1">
    <source>
        <dbReference type="ARBA" id="ARBA00004651"/>
    </source>
</evidence>
<reference evidence="8 9" key="1">
    <citation type="journal article" date="2015" name="Nature">
        <title>rRNA introns, odd ribosomes, and small enigmatic genomes across a large radiation of phyla.</title>
        <authorList>
            <person name="Brown C.T."/>
            <person name="Hug L.A."/>
            <person name="Thomas B.C."/>
            <person name="Sharon I."/>
            <person name="Castelle C.J."/>
            <person name="Singh A."/>
            <person name="Wilkins M.J."/>
            <person name="Williams K.H."/>
            <person name="Banfield J.F."/>
        </authorList>
    </citation>
    <scope>NUCLEOTIDE SEQUENCE [LARGE SCALE GENOMIC DNA]</scope>
</reference>
<dbReference type="PANTHER" id="PTHR42709">
    <property type="entry name" value="ALKALINE PHOSPHATASE LIKE PROTEIN"/>
    <property type="match status" value="1"/>
</dbReference>
<protein>
    <recommendedName>
        <fullName evidence="7">VTT domain-containing protein</fullName>
    </recommendedName>
</protein>
<keyword evidence="2" id="KW-1003">Cell membrane</keyword>
<dbReference type="Pfam" id="PF09335">
    <property type="entry name" value="VTT_dom"/>
    <property type="match status" value="1"/>
</dbReference>
<feature type="transmembrane region" description="Helical" evidence="6">
    <location>
        <begin position="53"/>
        <end position="71"/>
    </location>
</feature>
<evidence type="ECO:0000313" key="8">
    <source>
        <dbReference type="EMBL" id="KKT81138.1"/>
    </source>
</evidence>
<keyword evidence="5 6" id="KW-0472">Membrane</keyword>
<evidence type="ECO:0000313" key="9">
    <source>
        <dbReference type="Proteomes" id="UP000034595"/>
    </source>
</evidence>
<feature type="transmembrane region" description="Helical" evidence="6">
    <location>
        <begin position="171"/>
        <end position="193"/>
    </location>
</feature>
<evidence type="ECO:0000256" key="3">
    <source>
        <dbReference type="ARBA" id="ARBA00022692"/>
    </source>
</evidence>
<gene>
    <name evidence="8" type="ORF">UW78_C0016G0005</name>
</gene>
<evidence type="ECO:0000256" key="6">
    <source>
        <dbReference type="SAM" id="Phobius"/>
    </source>
</evidence>
<feature type="domain" description="VTT" evidence="7">
    <location>
        <begin position="32"/>
        <end position="155"/>
    </location>
</feature>
<dbReference type="GO" id="GO:0005886">
    <property type="term" value="C:plasma membrane"/>
    <property type="evidence" value="ECO:0007669"/>
    <property type="project" value="UniProtKB-SubCell"/>
</dbReference>
<evidence type="ECO:0000259" key="7">
    <source>
        <dbReference type="Pfam" id="PF09335"/>
    </source>
</evidence>
<dbReference type="AlphaFoldDB" id="A0A0G1KC21"/>
<feature type="transmembrane region" description="Helical" evidence="6">
    <location>
        <begin position="144"/>
        <end position="165"/>
    </location>
</feature>
<evidence type="ECO:0000256" key="5">
    <source>
        <dbReference type="ARBA" id="ARBA00023136"/>
    </source>
</evidence>
<comment type="subcellular location">
    <subcellularLocation>
        <location evidence="1">Cell membrane</location>
        <topology evidence="1">Multi-pass membrane protein</topology>
    </subcellularLocation>
</comment>
<dbReference type="Proteomes" id="UP000034595">
    <property type="component" value="Unassembled WGS sequence"/>
</dbReference>
<dbReference type="EMBL" id="LCJQ01000016">
    <property type="protein sequence ID" value="KKT81138.1"/>
    <property type="molecule type" value="Genomic_DNA"/>
</dbReference>
<proteinExistence type="predicted"/>
<organism evidence="8 9">
    <name type="scientific">Candidatus Azambacteria bacterium GW2011_GWA1_44_9</name>
    <dbReference type="NCBI Taxonomy" id="1618610"/>
    <lineage>
        <taxon>Bacteria</taxon>
        <taxon>Candidatus Azamiibacteriota</taxon>
    </lineage>
</organism>
<evidence type="ECO:0000256" key="4">
    <source>
        <dbReference type="ARBA" id="ARBA00022989"/>
    </source>
</evidence>
<feature type="transmembrane region" description="Helical" evidence="6">
    <location>
        <begin position="18"/>
        <end position="41"/>
    </location>
</feature>
<dbReference type="InterPro" id="IPR051311">
    <property type="entry name" value="DedA_domain"/>
</dbReference>
<accession>A0A0G1KC21</accession>
<keyword evidence="3 6" id="KW-0812">Transmembrane</keyword>
<dbReference type="PANTHER" id="PTHR42709:SF6">
    <property type="entry name" value="UNDECAPRENYL PHOSPHATE TRANSPORTER A"/>
    <property type="match status" value="1"/>
</dbReference>
<comment type="caution">
    <text evidence="8">The sequence shown here is derived from an EMBL/GenBank/DDBJ whole genome shotgun (WGS) entry which is preliminary data.</text>
</comment>
<sequence>MENLTIEHFVPFIEAHRYLGYVLLFLAMMFEGEIVLIFAAILSHVGAFDFGDVIAIALLGVVLGNMVWYYIGIIASRNKFVGRVILPRAERAICYFLPHFREKPFTSIFFSKFIYGVNHAVVFMSGVMRINFPLFVKAETLASVVWVSFHSIVGYLFGYAAIQITHKASRFVLITILFVVVFILLQKFLVYLYERRKYQKNRYPQR</sequence>
<name>A0A0G1KC21_9BACT</name>
<dbReference type="InterPro" id="IPR032816">
    <property type="entry name" value="VTT_dom"/>
</dbReference>
<evidence type="ECO:0000256" key="2">
    <source>
        <dbReference type="ARBA" id="ARBA00022475"/>
    </source>
</evidence>
<keyword evidence="4 6" id="KW-1133">Transmembrane helix</keyword>